<reference evidence="5" key="1">
    <citation type="submission" date="2021-03" db="EMBL/GenBank/DDBJ databases">
        <title>Whole genome sequence of Jiella sp. CQZ9-1.</title>
        <authorList>
            <person name="Tuo L."/>
        </authorList>
    </citation>
    <scope>NUCLEOTIDE SEQUENCE</scope>
    <source>
        <strain evidence="5">CQZ9-1</strain>
    </source>
</reference>
<dbReference type="GO" id="GO:0046872">
    <property type="term" value="F:metal ion binding"/>
    <property type="evidence" value="ECO:0007669"/>
    <property type="project" value="UniProtKB-KW"/>
</dbReference>
<keyword evidence="6" id="KW-1185">Reference proteome</keyword>
<keyword evidence="4" id="KW-0479">Metal-binding</keyword>
<comment type="similarity">
    <text evidence="2 4">Belongs to the trehalose phosphatase family.</text>
</comment>
<dbReference type="InterPro" id="IPR036412">
    <property type="entry name" value="HAD-like_sf"/>
</dbReference>
<dbReference type="GO" id="GO:0005992">
    <property type="term" value="P:trehalose biosynthetic process"/>
    <property type="evidence" value="ECO:0007669"/>
    <property type="project" value="InterPro"/>
</dbReference>
<dbReference type="PANTHER" id="PTHR43768:SF3">
    <property type="entry name" value="TREHALOSE 6-PHOSPHATE PHOSPHATASE"/>
    <property type="match status" value="1"/>
</dbReference>
<dbReference type="CDD" id="cd01627">
    <property type="entry name" value="HAD_TPP"/>
    <property type="match status" value="1"/>
</dbReference>
<dbReference type="InterPro" id="IPR006379">
    <property type="entry name" value="HAD-SF_hydro_IIB"/>
</dbReference>
<dbReference type="AlphaFoldDB" id="A0A939FXD9"/>
<dbReference type="RefSeq" id="WP_207256471.1">
    <property type="nucleotide sequence ID" value="NZ_JAFMPP010000002.1"/>
</dbReference>
<comment type="function">
    <text evidence="4">Removes the phosphate from trehalose 6-phosphate to produce free trehalose.</text>
</comment>
<comment type="cofactor">
    <cofactor evidence="4">
        <name>Mg(2+)</name>
        <dbReference type="ChEBI" id="CHEBI:18420"/>
    </cofactor>
</comment>
<sequence length="242" mass="26252">MKRAPAIDPKTHALFLDFDGTLVELVDDPSAVALAADRIERLREIKERLSGALAIVSGRRIADLDRFLAPLDFAAAGVHGLERRRRPGGAIESLMTSEALDPVRNALAPTLEENRRLALEDKGTALVLHYRTAPDLSEVAKRVMSDAAKGRDDLVVMAGDNIVEVHPSGMDKGRALEDFMAEPPFAGRIPVYLGDDTTDEFALRKVSESGGIAIKVGVKESIAPYRLADVADVHHWLDVCGI</sequence>
<evidence type="ECO:0000313" key="6">
    <source>
        <dbReference type="Proteomes" id="UP000664122"/>
    </source>
</evidence>
<comment type="caution">
    <text evidence="5">The sequence shown here is derived from an EMBL/GenBank/DDBJ whole genome shotgun (WGS) entry which is preliminary data.</text>
</comment>
<dbReference type="InterPro" id="IPR023214">
    <property type="entry name" value="HAD_sf"/>
</dbReference>
<dbReference type="Gene3D" id="3.40.50.1000">
    <property type="entry name" value="HAD superfamily/HAD-like"/>
    <property type="match status" value="1"/>
</dbReference>
<organism evidence="5 6">
    <name type="scientific">Jiella flava</name>
    <dbReference type="NCBI Taxonomy" id="2816857"/>
    <lineage>
        <taxon>Bacteria</taxon>
        <taxon>Pseudomonadati</taxon>
        <taxon>Pseudomonadota</taxon>
        <taxon>Alphaproteobacteria</taxon>
        <taxon>Hyphomicrobiales</taxon>
        <taxon>Aurantimonadaceae</taxon>
        <taxon>Jiella</taxon>
    </lineage>
</organism>
<dbReference type="PANTHER" id="PTHR43768">
    <property type="entry name" value="TREHALOSE 6-PHOSPHATE PHOSPHATASE"/>
    <property type="match status" value="1"/>
</dbReference>
<keyword evidence="3 4" id="KW-0378">Hydrolase</keyword>
<dbReference type="EC" id="3.1.3.12" evidence="4"/>
<dbReference type="InterPro" id="IPR044651">
    <property type="entry name" value="OTSB-like"/>
</dbReference>
<evidence type="ECO:0000256" key="4">
    <source>
        <dbReference type="RuleBase" id="RU361117"/>
    </source>
</evidence>
<comment type="catalytic activity">
    <reaction evidence="4">
        <text>alpha,alpha-trehalose 6-phosphate + H2O = alpha,alpha-trehalose + phosphate</text>
        <dbReference type="Rhea" id="RHEA:23420"/>
        <dbReference type="ChEBI" id="CHEBI:15377"/>
        <dbReference type="ChEBI" id="CHEBI:16551"/>
        <dbReference type="ChEBI" id="CHEBI:43474"/>
        <dbReference type="ChEBI" id="CHEBI:58429"/>
        <dbReference type="EC" id="3.1.3.12"/>
    </reaction>
</comment>
<dbReference type="Proteomes" id="UP000664122">
    <property type="component" value="Unassembled WGS sequence"/>
</dbReference>
<keyword evidence="4" id="KW-0460">Magnesium</keyword>
<accession>A0A939FXD9</accession>
<evidence type="ECO:0000256" key="1">
    <source>
        <dbReference type="ARBA" id="ARBA00005199"/>
    </source>
</evidence>
<evidence type="ECO:0000256" key="3">
    <source>
        <dbReference type="ARBA" id="ARBA00022801"/>
    </source>
</evidence>
<comment type="pathway">
    <text evidence="1 4">Glycan biosynthesis; trehalose biosynthesis.</text>
</comment>
<name>A0A939FXD9_9HYPH</name>
<dbReference type="Pfam" id="PF02358">
    <property type="entry name" value="Trehalose_PPase"/>
    <property type="match status" value="1"/>
</dbReference>
<gene>
    <name evidence="5" type="primary">otsB</name>
    <name evidence="5" type="ORF">J1C48_04275</name>
</gene>
<protein>
    <recommendedName>
        <fullName evidence="4">Trehalose 6-phosphate phosphatase</fullName>
        <ecNumber evidence="4">3.1.3.12</ecNumber>
    </recommendedName>
</protein>
<evidence type="ECO:0000256" key="2">
    <source>
        <dbReference type="ARBA" id="ARBA00008770"/>
    </source>
</evidence>
<dbReference type="Gene3D" id="3.30.70.1020">
    <property type="entry name" value="Trehalose-6-phosphate phosphatase related protein, domain 2"/>
    <property type="match status" value="1"/>
</dbReference>
<dbReference type="EMBL" id="JAFMPP010000002">
    <property type="protein sequence ID" value="MBO0661783.1"/>
    <property type="molecule type" value="Genomic_DNA"/>
</dbReference>
<evidence type="ECO:0000313" key="5">
    <source>
        <dbReference type="EMBL" id="MBO0661783.1"/>
    </source>
</evidence>
<dbReference type="SUPFAM" id="SSF56784">
    <property type="entry name" value="HAD-like"/>
    <property type="match status" value="1"/>
</dbReference>
<dbReference type="NCBIfam" id="TIGR01484">
    <property type="entry name" value="HAD-SF-IIB"/>
    <property type="match status" value="1"/>
</dbReference>
<dbReference type="NCBIfam" id="TIGR00685">
    <property type="entry name" value="T6PP"/>
    <property type="match status" value="1"/>
</dbReference>
<dbReference type="GO" id="GO:0004805">
    <property type="term" value="F:trehalose-phosphatase activity"/>
    <property type="evidence" value="ECO:0007669"/>
    <property type="project" value="UniProtKB-EC"/>
</dbReference>
<dbReference type="InterPro" id="IPR003337">
    <property type="entry name" value="Trehalose_PPase"/>
</dbReference>
<proteinExistence type="inferred from homology"/>